<dbReference type="PANTHER" id="PTHR14234">
    <property type="entry name" value="RIM BINDING PROTEIN-RELATED"/>
    <property type="match status" value="1"/>
</dbReference>
<dbReference type="Gene3D" id="2.30.30.40">
    <property type="entry name" value="SH3 Domains"/>
    <property type="match status" value="1"/>
</dbReference>
<dbReference type="InterPro" id="IPR035755">
    <property type="entry name" value="RIM-BP_SH3_3"/>
</dbReference>
<reference evidence="5 6" key="1">
    <citation type="journal article" date="2019" name="Commun. Biol.">
        <title>The bagworm genome reveals a unique fibroin gene that provides high tensile strength.</title>
        <authorList>
            <person name="Kono N."/>
            <person name="Nakamura H."/>
            <person name="Ohtoshi R."/>
            <person name="Tomita M."/>
            <person name="Numata K."/>
            <person name="Arakawa K."/>
        </authorList>
    </citation>
    <scope>NUCLEOTIDE SEQUENCE [LARGE SCALE GENOMIC DNA]</scope>
</reference>
<feature type="domain" description="SH3" evidence="4">
    <location>
        <begin position="41"/>
        <end position="108"/>
    </location>
</feature>
<dbReference type="InterPro" id="IPR036028">
    <property type="entry name" value="SH3-like_dom_sf"/>
</dbReference>
<dbReference type="Proteomes" id="UP000299102">
    <property type="component" value="Unassembled WGS sequence"/>
</dbReference>
<keyword evidence="1 2" id="KW-0728">SH3 domain</keyword>
<dbReference type="SUPFAM" id="SSF50044">
    <property type="entry name" value="SH3-domain"/>
    <property type="match status" value="1"/>
</dbReference>
<feature type="region of interest" description="Disordered" evidence="3">
    <location>
        <begin position="105"/>
        <end position="177"/>
    </location>
</feature>
<keyword evidence="6" id="KW-1185">Reference proteome</keyword>
<dbReference type="AlphaFoldDB" id="A0A4C1SER3"/>
<evidence type="ECO:0000259" key="4">
    <source>
        <dbReference type="PROSITE" id="PS50002"/>
    </source>
</evidence>
<evidence type="ECO:0000256" key="1">
    <source>
        <dbReference type="ARBA" id="ARBA00022443"/>
    </source>
</evidence>
<accession>A0A4C1SER3</accession>
<dbReference type="STRING" id="151549.A0A4C1SER3"/>
<dbReference type="GO" id="GO:0045202">
    <property type="term" value="C:synapse"/>
    <property type="evidence" value="ECO:0007669"/>
    <property type="project" value="GOC"/>
</dbReference>
<dbReference type="PANTHER" id="PTHR14234:SF19">
    <property type="entry name" value="RIM-BINDING PROTEIN, ISOFORM F"/>
    <property type="match status" value="1"/>
</dbReference>
<feature type="compositionally biased region" description="Polar residues" evidence="3">
    <location>
        <begin position="105"/>
        <end position="128"/>
    </location>
</feature>
<dbReference type="InterPro" id="IPR040325">
    <property type="entry name" value="RIMBP1/2/3"/>
</dbReference>
<gene>
    <name evidence="5" type="primary">RIMBP2</name>
    <name evidence="5" type="ORF">EVAR_76872_1</name>
</gene>
<proteinExistence type="predicted"/>
<feature type="region of interest" description="Disordered" evidence="3">
    <location>
        <begin position="249"/>
        <end position="281"/>
    </location>
</feature>
<protein>
    <submittedName>
        <fullName evidence="5">RIMS-binding protein 2</fullName>
    </submittedName>
</protein>
<dbReference type="Pfam" id="PF07653">
    <property type="entry name" value="SH3_2"/>
    <property type="match status" value="1"/>
</dbReference>
<dbReference type="PROSITE" id="PS50002">
    <property type="entry name" value="SH3"/>
    <property type="match status" value="1"/>
</dbReference>
<dbReference type="EMBL" id="BGZK01000006">
    <property type="protein sequence ID" value="GBP00575.1"/>
    <property type="molecule type" value="Genomic_DNA"/>
</dbReference>
<dbReference type="GO" id="GO:0007274">
    <property type="term" value="P:neuromuscular synaptic transmission"/>
    <property type="evidence" value="ECO:0007669"/>
    <property type="project" value="TreeGrafter"/>
</dbReference>
<comment type="caution">
    <text evidence="5">The sequence shown here is derived from an EMBL/GenBank/DDBJ whole genome shotgun (WGS) entry which is preliminary data.</text>
</comment>
<evidence type="ECO:0000313" key="6">
    <source>
        <dbReference type="Proteomes" id="UP000299102"/>
    </source>
</evidence>
<dbReference type="PRINTS" id="PR00452">
    <property type="entry name" value="SH3DOMAIN"/>
</dbReference>
<name>A0A4C1SER3_EUMVA</name>
<feature type="compositionally biased region" description="Low complexity" evidence="3">
    <location>
        <begin position="249"/>
        <end position="279"/>
    </location>
</feature>
<dbReference type="CDD" id="cd12013">
    <property type="entry name" value="SH3_RIM-BP_3"/>
    <property type="match status" value="1"/>
</dbReference>
<sequence>MVVEVSEQEAAAAGAGAGIVAGTSAGTAKPRDRWNDAYNNQPVRRMVALYDYDPQELSPNVDADAELSFQTGQIIHVYGDMDDDGFYMAEIDGVRGLVPSNFLTEATDQYPGTGQQGNQGVSGAQRTSAGRGRGQGPGARGPPPPPRDNVAPAPRMQNRKPDACPLPPSQLDHNTCASNPEQANAQARARGAAVSAAASTIARTTAGNAGTPPVQSPAAAANIVGIGAGALATSAAGVPAPMPAPAPIVASPARRPGPALVPAPSAQPLQSAQPPTSQPNLMQKFSEMTAPGGDILSKGKELIFMKFGLGGK</sequence>
<dbReference type="FunFam" id="2.30.30.40:FF:000016">
    <property type="entry name" value="RIMS-binding protein 2 isoform X2"/>
    <property type="match status" value="1"/>
</dbReference>
<evidence type="ECO:0000256" key="2">
    <source>
        <dbReference type="PROSITE-ProRule" id="PRU00192"/>
    </source>
</evidence>
<dbReference type="SMART" id="SM00326">
    <property type="entry name" value="SH3"/>
    <property type="match status" value="1"/>
</dbReference>
<organism evidence="5 6">
    <name type="scientific">Eumeta variegata</name>
    <name type="common">Bagworm moth</name>
    <name type="synonym">Eumeta japonica</name>
    <dbReference type="NCBI Taxonomy" id="151549"/>
    <lineage>
        <taxon>Eukaryota</taxon>
        <taxon>Metazoa</taxon>
        <taxon>Ecdysozoa</taxon>
        <taxon>Arthropoda</taxon>
        <taxon>Hexapoda</taxon>
        <taxon>Insecta</taxon>
        <taxon>Pterygota</taxon>
        <taxon>Neoptera</taxon>
        <taxon>Endopterygota</taxon>
        <taxon>Lepidoptera</taxon>
        <taxon>Glossata</taxon>
        <taxon>Ditrysia</taxon>
        <taxon>Tineoidea</taxon>
        <taxon>Psychidae</taxon>
        <taxon>Oiketicinae</taxon>
        <taxon>Eumeta</taxon>
    </lineage>
</organism>
<evidence type="ECO:0000313" key="5">
    <source>
        <dbReference type="EMBL" id="GBP00575.1"/>
    </source>
</evidence>
<dbReference type="InterPro" id="IPR001452">
    <property type="entry name" value="SH3_domain"/>
</dbReference>
<dbReference type="OrthoDB" id="4158657at2759"/>
<evidence type="ECO:0000256" key="3">
    <source>
        <dbReference type="SAM" id="MobiDB-lite"/>
    </source>
</evidence>